<dbReference type="Proteomes" id="UP000070457">
    <property type="component" value="Unassembled WGS sequence"/>
</dbReference>
<dbReference type="EMBL" id="JYNZ01000007">
    <property type="protein sequence ID" value="KXK25735.1"/>
    <property type="molecule type" value="Genomic_DNA"/>
</dbReference>
<comment type="caution">
    <text evidence="1">The sequence shown here is derived from an EMBL/GenBank/DDBJ whole genome shotgun (WGS) entry which is preliminary data.</text>
</comment>
<reference evidence="1 2" key="1">
    <citation type="submission" date="2015-02" db="EMBL/GenBank/DDBJ databases">
        <title>Improved understanding of the partial-nitritation anammox process through 23 genomes representing the majority of the microbial community.</title>
        <authorList>
            <person name="Speth D.R."/>
            <person name="In T Zandt M."/>
            <person name="Guerrero Cruz S."/>
            <person name="Jetten M.S."/>
            <person name="Dutilh B.E."/>
        </authorList>
    </citation>
    <scope>NUCLEOTIDE SEQUENCE [LARGE SCALE GENOMIC DNA]</scope>
    <source>
        <strain evidence="1">OLB20</strain>
    </source>
</reference>
<sequence>METVHGSRWETLNQAQQQGHKNALHFGLNGIFSRYELDGQEREVILTVITEEMFGYGHVTPVMSVLADIELVFDCEPLVPDFSDGTDKIQTNPTDWDNPFVQQYWQGMPAHFREYAGMIAEAESRAMQGRRLRVEQMIFEGVNFAAYVRDSYKSFLARNLAGEKDQVFALAAG</sequence>
<name>A0A136LVR6_9BACT</name>
<accession>A0A136LVR6</accession>
<gene>
    <name evidence="1" type="ORF">TR69_WS6001001541</name>
</gene>
<evidence type="ECO:0000313" key="2">
    <source>
        <dbReference type="Proteomes" id="UP000070457"/>
    </source>
</evidence>
<organism evidence="1 2">
    <name type="scientific">candidate division WS6 bacterium OLB20</name>
    <dbReference type="NCBI Taxonomy" id="1617426"/>
    <lineage>
        <taxon>Bacteria</taxon>
        <taxon>Candidatus Dojkabacteria</taxon>
    </lineage>
</organism>
<dbReference type="STRING" id="1617426.TR69_WS6001001541"/>
<dbReference type="AlphaFoldDB" id="A0A136LVR6"/>
<evidence type="ECO:0000313" key="1">
    <source>
        <dbReference type="EMBL" id="KXK25735.1"/>
    </source>
</evidence>
<protein>
    <submittedName>
        <fullName evidence="1">Uncharacterized protein</fullName>
    </submittedName>
</protein>
<proteinExistence type="predicted"/>